<evidence type="ECO:0000313" key="4">
    <source>
        <dbReference type="Proteomes" id="UP000177269"/>
    </source>
</evidence>
<evidence type="ECO:0000313" key="3">
    <source>
        <dbReference type="EMBL" id="OHA42175.1"/>
    </source>
</evidence>
<protein>
    <recommendedName>
        <fullName evidence="5">TrbC/VIRB2 family protein</fullName>
    </recommendedName>
</protein>
<proteinExistence type="predicted"/>
<keyword evidence="2" id="KW-0732">Signal</keyword>
<gene>
    <name evidence="3" type="ORF">A3G52_00260</name>
</gene>
<evidence type="ECO:0000256" key="2">
    <source>
        <dbReference type="SAM" id="SignalP"/>
    </source>
</evidence>
<name>A0A1G2P1F9_9BACT</name>
<keyword evidence="1" id="KW-0472">Membrane</keyword>
<feature type="chain" id="PRO_5009583828" description="TrbC/VIRB2 family protein" evidence="2">
    <location>
        <begin position="30"/>
        <end position="130"/>
    </location>
</feature>
<evidence type="ECO:0000256" key="1">
    <source>
        <dbReference type="SAM" id="Phobius"/>
    </source>
</evidence>
<dbReference type="Proteomes" id="UP000177269">
    <property type="component" value="Unassembled WGS sequence"/>
</dbReference>
<accession>A0A1G2P1F9</accession>
<dbReference type="AlphaFoldDB" id="A0A1G2P1F9"/>
<comment type="caution">
    <text evidence="3">The sequence shown here is derived from an EMBL/GenBank/DDBJ whole genome shotgun (WGS) entry which is preliminary data.</text>
</comment>
<dbReference type="EMBL" id="MHSK01000017">
    <property type="protein sequence ID" value="OHA42175.1"/>
    <property type="molecule type" value="Genomic_DNA"/>
</dbReference>
<evidence type="ECO:0008006" key="5">
    <source>
        <dbReference type="Google" id="ProtNLM"/>
    </source>
</evidence>
<organism evidence="3 4">
    <name type="scientific">Candidatus Taylorbacteria bacterium RIFCSPLOWO2_12_FULL_43_20</name>
    <dbReference type="NCBI Taxonomy" id="1802332"/>
    <lineage>
        <taxon>Bacteria</taxon>
        <taxon>Candidatus Tayloriibacteriota</taxon>
    </lineage>
</organism>
<keyword evidence="1" id="KW-1133">Transmembrane helix</keyword>
<keyword evidence="1" id="KW-0812">Transmembrane</keyword>
<feature type="transmembrane region" description="Helical" evidence="1">
    <location>
        <begin position="96"/>
        <end position="118"/>
    </location>
</feature>
<feature type="transmembrane region" description="Helical" evidence="1">
    <location>
        <begin position="53"/>
        <end position="75"/>
    </location>
</feature>
<reference evidence="3 4" key="1">
    <citation type="journal article" date="2016" name="Nat. Commun.">
        <title>Thousands of microbial genomes shed light on interconnected biogeochemical processes in an aquifer system.</title>
        <authorList>
            <person name="Anantharaman K."/>
            <person name="Brown C.T."/>
            <person name="Hug L.A."/>
            <person name="Sharon I."/>
            <person name="Castelle C.J."/>
            <person name="Probst A.J."/>
            <person name="Thomas B.C."/>
            <person name="Singh A."/>
            <person name="Wilkins M.J."/>
            <person name="Karaoz U."/>
            <person name="Brodie E.L."/>
            <person name="Williams K.H."/>
            <person name="Hubbard S.S."/>
            <person name="Banfield J.F."/>
        </authorList>
    </citation>
    <scope>NUCLEOTIDE SEQUENCE [LARGE SCALE GENOMIC DNA]</scope>
</reference>
<sequence>MFAKTKKILWPSVVLACLLFFLLASSALGAGLVPCDGPEECDFEQAVILIQNIITFLIKISIAISALVFAASGYMMLTAGGNEGQIKKAKEMLGKVLIGFLFILSAWLIVYTITNALLKPGTADDFMLLN</sequence>
<feature type="signal peptide" evidence="2">
    <location>
        <begin position="1"/>
        <end position="29"/>
    </location>
</feature>